<dbReference type="GO" id="GO:0008270">
    <property type="term" value="F:zinc ion binding"/>
    <property type="evidence" value="ECO:0007669"/>
    <property type="project" value="UniProtKB-KW"/>
</dbReference>
<dbReference type="InterPro" id="IPR038441">
    <property type="entry name" value="THAP_Znf_sf"/>
</dbReference>
<comment type="similarity">
    <text evidence="6">Belongs to the THAP1 family.</text>
</comment>
<dbReference type="Proteomes" id="UP000261560">
    <property type="component" value="Unplaced"/>
</dbReference>
<comment type="subcellular location">
    <subcellularLocation>
        <location evidence="6">Nucleus</location>
        <location evidence="6">Nucleoplasm</location>
    </subcellularLocation>
</comment>
<comment type="function">
    <text evidence="6">DNA-binding transcription regulator that regulates endothelial cell proliferation and G1/S cell-cycle progression. Specifically binds the 5'-[AT]NTNN[GT]GGCA[AGT]-3' core DNA sequence and acts by modulating expression of pRB-E2F cell-cycle target genes.</text>
</comment>
<reference evidence="8" key="2">
    <citation type="submission" date="2025-09" db="UniProtKB">
        <authorList>
            <consortium name="Ensembl"/>
        </authorList>
    </citation>
    <scope>IDENTIFICATION</scope>
</reference>
<dbReference type="PANTHER" id="PTHR46600">
    <property type="entry name" value="THAP DOMAIN-CONTAINING"/>
    <property type="match status" value="1"/>
</dbReference>
<feature type="domain" description="THAP-type" evidence="7">
    <location>
        <begin position="1"/>
        <end position="86"/>
    </location>
</feature>
<accession>A0A3B3DQK9</accession>
<dbReference type="PROSITE" id="PS50950">
    <property type="entry name" value="ZF_THAP"/>
    <property type="match status" value="1"/>
</dbReference>
<evidence type="ECO:0000256" key="6">
    <source>
        <dbReference type="RuleBase" id="RU369073"/>
    </source>
</evidence>
<sequence length="118" mass="13407">MTSSHFCAVNGCDSMKGDSNVSFHYFPKDLAMRNKWAEFLGHGIFNKYSIICGKHFEKDSFANLKEKELGFSVKLFLKKGAVPSIKKPPSREEPAPSPVGFILGLYYLHVFMFDQHIK</sequence>
<proteinExistence type="inferred from homology"/>
<dbReference type="GO" id="GO:0001935">
    <property type="term" value="P:endothelial cell proliferation"/>
    <property type="evidence" value="ECO:0007669"/>
    <property type="project" value="UniProtKB-UniRule"/>
</dbReference>
<keyword evidence="6" id="KW-0131">Cell cycle</keyword>
<protein>
    <recommendedName>
        <fullName evidence="6">THAP domain-containing protein 1</fullName>
    </recommendedName>
</protein>
<evidence type="ECO:0000256" key="2">
    <source>
        <dbReference type="ARBA" id="ARBA00022771"/>
    </source>
</evidence>
<dbReference type="SUPFAM" id="SSF57716">
    <property type="entry name" value="Glucocorticoid receptor-like (DNA-binding domain)"/>
    <property type="match status" value="1"/>
</dbReference>
<dbReference type="InterPro" id="IPR026516">
    <property type="entry name" value="THAP1/10"/>
</dbReference>
<dbReference type="PaxDb" id="30732-ENSOMEP00000032427"/>
<evidence type="ECO:0000256" key="4">
    <source>
        <dbReference type="ARBA" id="ARBA00023125"/>
    </source>
</evidence>
<keyword evidence="6" id="KW-0539">Nucleus</keyword>
<dbReference type="STRING" id="30732.ENSOMEP00000032427"/>
<dbReference type="GO" id="GO:0005654">
    <property type="term" value="C:nucleoplasm"/>
    <property type="evidence" value="ECO:0007669"/>
    <property type="project" value="UniProtKB-SubCell"/>
</dbReference>
<dbReference type="OMA" id="KYSIICG"/>
<keyword evidence="6" id="KW-0805">Transcription regulation</keyword>
<evidence type="ECO:0000259" key="7">
    <source>
        <dbReference type="PROSITE" id="PS50950"/>
    </source>
</evidence>
<dbReference type="GeneTree" id="ENSGT01120000272811"/>
<dbReference type="Pfam" id="PF05485">
    <property type="entry name" value="THAP"/>
    <property type="match status" value="1"/>
</dbReference>
<evidence type="ECO:0000256" key="1">
    <source>
        <dbReference type="ARBA" id="ARBA00022723"/>
    </source>
</evidence>
<evidence type="ECO:0000256" key="5">
    <source>
        <dbReference type="PROSITE-ProRule" id="PRU00309"/>
    </source>
</evidence>
<keyword evidence="1" id="KW-0479">Metal-binding</keyword>
<keyword evidence="4 5" id="KW-0238">DNA-binding</keyword>
<organism evidence="8 9">
    <name type="scientific">Oryzias melastigma</name>
    <name type="common">Marine medaka</name>
    <dbReference type="NCBI Taxonomy" id="30732"/>
    <lineage>
        <taxon>Eukaryota</taxon>
        <taxon>Metazoa</taxon>
        <taxon>Chordata</taxon>
        <taxon>Craniata</taxon>
        <taxon>Vertebrata</taxon>
        <taxon>Euteleostomi</taxon>
        <taxon>Actinopterygii</taxon>
        <taxon>Neopterygii</taxon>
        <taxon>Teleostei</taxon>
        <taxon>Neoteleostei</taxon>
        <taxon>Acanthomorphata</taxon>
        <taxon>Ovalentaria</taxon>
        <taxon>Atherinomorphae</taxon>
        <taxon>Beloniformes</taxon>
        <taxon>Adrianichthyidae</taxon>
        <taxon>Oryziinae</taxon>
        <taxon>Oryzias</taxon>
    </lineage>
</organism>
<dbReference type="GO" id="GO:0003700">
    <property type="term" value="F:DNA-binding transcription factor activity"/>
    <property type="evidence" value="ECO:0007669"/>
    <property type="project" value="UniProtKB-UniRule"/>
</dbReference>
<keyword evidence="6" id="KW-0804">Transcription</keyword>
<dbReference type="GO" id="GO:0043565">
    <property type="term" value="F:sequence-specific DNA binding"/>
    <property type="evidence" value="ECO:0007669"/>
    <property type="project" value="UniProtKB-UniRule"/>
</dbReference>
<name>A0A3B3DQK9_ORYME</name>
<evidence type="ECO:0000256" key="3">
    <source>
        <dbReference type="ARBA" id="ARBA00022833"/>
    </source>
</evidence>
<keyword evidence="2 5" id="KW-0863">Zinc-finger</keyword>
<evidence type="ECO:0000313" key="8">
    <source>
        <dbReference type="Ensembl" id="ENSOMEP00000032427.1"/>
    </source>
</evidence>
<dbReference type="Ensembl" id="ENSOMET00000024581.1">
    <property type="protein sequence ID" value="ENSOMEP00000032427.1"/>
    <property type="gene ID" value="ENSOMEG00000017837.1"/>
</dbReference>
<keyword evidence="3" id="KW-0862">Zinc</keyword>
<dbReference type="InterPro" id="IPR006612">
    <property type="entry name" value="THAP_Znf"/>
</dbReference>
<dbReference type="Gene3D" id="6.20.210.20">
    <property type="entry name" value="THAP domain"/>
    <property type="match status" value="1"/>
</dbReference>
<dbReference type="SMART" id="SM00980">
    <property type="entry name" value="THAP"/>
    <property type="match status" value="1"/>
</dbReference>
<dbReference type="AlphaFoldDB" id="A0A3B3DQK9"/>
<reference evidence="8" key="1">
    <citation type="submission" date="2025-08" db="UniProtKB">
        <authorList>
            <consortium name="Ensembl"/>
        </authorList>
    </citation>
    <scope>IDENTIFICATION</scope>
</reference>
<keyword evidence="9" id="KW-1185">Reference proteome</keyword>
<dbReference type="PANTHER" id="PTHR46600:SF11">
    <property type="entry name" value="THAP DOMAIN-CONTAINING PROTEIN 10"/>
    <property type="match status" value="1"/>
</dbReference>
<evidence type="ECO:0000313" key="9">
    <source>
        <dbReference type="Proteomes" id="UP000261560"/>
    </source>
</evidence>
<keyword evidence="6" id="KW-0175">Coiled coil</keyword>
<dbReference type="SMART" id="SM00692">
    <property type="entry name" value="DM3"/>
    <property type="match status" value="1"/>
</dbReference>